<proteinExistence type="predicted"/>
<dbReference type="Proteomes" id="UP000626109">
    <property type="component" value="Unassembled WGS sequence"/>
</dbReference>
<gene>
    <name evidence="2" type="ORF">PGLA2088_LOCUS30660</name>
</gene>
<feature type="non-terminal residue" evidence="2">
    <location>
        <position position="1"/>
    </location>
</feature>
<reference evidence="2" key="1">
    <citation type="submission" date="2021-02" db="EMBL/GenBank/DDBJ databases">
        <authorList>
            <person name="Dougan E. K."/>
            <person name="Rhodes N."/>
            <person name="Thang M."/>
            <person name="Chan C."/>
        </authorList>
    </citation>
    <scope>NUCLEOTIDE SEQUENCE</scope>
</reference>
<comment type="caution">
    <text evidence="2">The sequence shown here is derived from an EMBL/GenBank/DDBJ whole genome shotgun (WGS) entry which is preliminary data.</text>
</comment>
<dbReference type="EMBL" id="CAJNNW010028923">
    <property type="protein sequence ID" value="CAE8698295.1"/>
    <property type="molecule type" value="Genomic_DNA"/>
</dbReference>
<feature type="region of interest" description="Disordered" evidence="1">
    <location>
        <begin position="294"/>
        <end position="334"/>
    </location>
</feature>
<sequence length="334" mass="35534">VFIHRFQIAESGVWVGQEVTFEVELNKTGHPQARCVQSLSAQEGGMGAGGGMGGGWDQYGGGGWGGGFSQMGYGGNSDGYGGFGGMQPGRDSRFLLGGVDTRTALGMMGGDSSGDVPGTSEPIEEIIRKCSGSAGMWEIIEQYGQFFSKKHVVTALYQLGLCRQYERRSGSVASETRSLTRALVDRLVHVPPRELAADEASRVLWALAALEEAKDHSGAHRFALDLGQEASKRYHEFSPSQMATFVNSLSRLVRAPDEDELVGKITMSFSEYALGNGAFPRFPPEELKSWTSFLQEASGSSQTGPQPPPGGFPYGMPPGGMRPQGTPGGGGFFG</sequence>
<name>A0A813KGA4_POLGL</name>
<organism evidence="2 3">
    <name type="scientific">Polarella glacialis</name>
    <name type="common">Dinoflagellate</name>
    <dbReference type="NCBI Taxonomy" id="89957"/>
    <lineage>
        <taxon>Eukaryota</taxon>
        <taxon>Sar</taxon>
        <taxon>Alveolata</taxon>
        <taxon>Dinophyceae</taxon>
        <taxon>Suessiales</taxon>
        <taxon>Suessiaceae</taxon>
        <taxon>Polarella</taxon>
    </lineage>
</organism>
<evidence type="ECO:0000313" key="2">
    <source>
        <dbReference type="EMBL" id="CAE8698295.1"/>
    </source>
</evidence>
<dbReference type="AlphaFoldDB" id="A0A813KGA4"/>
<evidence type="ECO:0000313" key="3">
    <source>
        <dbReference type="Proteomes" id="UP000626109"/>
    </source>
</evidence>
<protein>
    <submittedName>
        <fullName evidence="2">Uncharacterized protein</fullName>
    </submittedName>
</protein>
<feature type="non-terminal residue" evidence="2">
    <location>
        <position position="334"/>
    </location>
</feature>
<evidence type="ECO:0000256" key="1">
    <source>
        <dbReference type="SAM" id="MobiDB-lite"/>
    </source>
</evidence>
<accession>A0A813KGA4</accession>